<evidence type="ECO:0000256" key="1">
    <source>
        <dbReference type="SAM" id="Phobius"/>
    </source>
</evidence>
<name>A0ABT1S581_9FIRM</name>
<proteinExistence type="predicted"/>
<feature type="transmembrane region" description="Helical" evidence="1">
    <location>
        <begin position="6"/>
        <end position="24"/>
    </location>
</feature>
<dbReference type="NCBIfam" id="TIGR02896">
    <property type="entry name" value="spore_III_AF"/>
    <property type="match status" value="1"/>
</dbReference>
<dbReference type="Proteomes" id="UP001524478">
    <property type="component" value="Unassembled WGS sequence"/>
</dbReference>
<reference evidence="2 3" key="1">
    <citation type="submission" date="2022-06" db="EMBL/GenBank/DDBJ databases">
        <title>Isolation of gut microbiota from human fecal samples.</title>
        <authorList>
            <person name="Pamer E.G."/>
            <person name="Barat B."/>
            <person name="Waligurski E."/>
            <person name="Medina S."/>
            <person name="Paddock L."/>
            <person name="Mostad J."/>
        </authorList>
    </citation>
    <scope>NUCLEOTIDE SEQUENCE [LARGE SCALE GENOMIC DNA]</scope>
    <source>
        <strain evidence="2 3">DFI.7.95</strain>
    </source>
</reference>
<keyword evidence="3" id="KW-1185">Reference proteome</keyword>
<organism evidence="2 3">
    <name type="scientific">Tissierella carlieri</name>
    <dbReference type="NCBI Taxonomy" id="689904"/>
    <lineage>
        <taxon>Bacteria</taxon>
        <taxon>Bacillati</taxon>
        <taxon>Bacillota</taxon>
        <taxon>Tissierellia</taxon>
        <taxon>Tissierellales</taxon>
        <taxon>Tissierellaceae</taxon>
        <taxon>Tissierella</taxon>
    </lineage>
</organism>
<keyword evidence="1" id="KW-0472">Membrane</keyword>
<evidence type="ECO:0000313" key="2">
    <source>
        <dbReference type="EMBL" id="MCQ4921624.1"/>
    </source>
</evidence>
<sequence length="208" mass="24302">MYAISFISTWLKDIVVLFILISIAELIMPKGNMKKYINMVIGLLIIFTIISPFAKLLKLNYNFEQSVFNYSKPNIFDNEQDNELYTQQEKQIEKIYKEKISKEITGLIEEKTDYRVVDIVVGIIEKEENYGEIDHLNILVGEKEQITDKSKIYVEKVKTIEIQNNIKDTKSLDEDHKDLTDLKDLISNNYLVDKDRINIEIDKKGKGE</sequence>
<keyword evidence="1" id="KW-1133">Transmembrane helix</keyword>
<dbReference type="InterPro" id="IPR014245">
    <property type="entry name" value="Spore_III_AF"/>
</dbReference>
<evidence type="ECO:0000313" key="3">
    <source>
        <dbReference type="Proteomes" id="UP001524478"/>
    </source>
</evidence>
<keyword evidence="1" id="KW-0812">Transmembrane</keyword>
<dbReference type="Pfam" id="PF09581">
    <property type="entry name" value="Spore_III_AF"/>
    <property type="match status" value="1"/>
</dbReference>
<accession>A0ABT1S581</accession>
<protein>
    <submittedName>
        <fullName evidence="2">Stage III sporulation protein AF</fullName>
    </submittedName>
</protein>
<dbReference type="EMBL" id="JANGAC010000001">
    <property type="protein sequence ID" value="MCQ4921624.1"/>
    <property type="molecule type" value="Genomic_DNA"/>
</dbReference>
<feature type="transmembrane region" description="Helical" evidence="1">
    <location>
        <begin position="36"/>
        <end position="54"/>
    </location>
</feature>
<gene>
    <name evidence="2" type="primary">spoIIIAF</name>
    <name evidence="2" type="ORF">NE686_00885</name>
</gene>
<dbReference type="RefSeq" id="WP_216555689.1">
    <property type="nucleotide sequence ID" value="NZ_JAHLOH010000016.1"/>
</dbReference>
<comment type="caution">
    <text evidence="2">The sequence shown here is derived from an EMBL/GenBank/DDBJ whole genome shotgun (WGS) entry which is preliminary data.</text>
</comment>